<sequence length="178" mass="20469">MPLCKRTCERRRMVRYRRNRVPDGTFFFTVTLRDRRSDLLVRHIDLLGASWRKARGRIAHHIVAVVVLPDHLHAVITMRDGAGDYSGLWREIKKGFTRGIGPAARPWQSRFWEHTIRDADDLAAHVDYVHANPLRHGLVSRVAEWPHSSFHRHVRLGALPQDWGGEVDLPAAAGERDP</sequence>
<dbReference type="SMART" id="SM01321">
    <property type="entry name" value="Y1_Tnp"/>
    <property type="match status" value="1"/>
</dbReference>
<comment type="caution">
    <text evidence="2">The sequence shown here is derived from an EMBL/GenBank/DDBJ whole genome shotgun (WGS) entry which is preliminary data.</text>
</comment>
<dbReference type="InterPro" id="IPR052715">
    <property type="entry name" value="RAYT_transposase"/>
</dbReference>
<evidence type="ECO:0000259" key="1">
    <source>
        <dbReference type="SMART" id="SM01321"/>
    </source>
</evidence>
<protein>
    <submittedName>
        <fullName evidence="2">Transposase</fullName>
    </submittedName>
</protein>
<organism evidence="2 3">
    <name type="scientific">Luteimonas rhizosphaericola</name>
    <dbReference type="NCBI Taxonomy" id="3042024"/>
    <lineage>
        <taxon>Bacteria</taxon>
        <taxon>Pseudomonadati</taxon>
        <taxon>Pseudomonadota</taxon>
        <taxon>Gammaproteobacteria</taxon>
        <taxon>Lysobacterales</taxon>
        <taxon>Lysobacteraceae</taxon>
        <taxon>Luteimonas</taxon>
    </lineage>
</organism>
<evidence type="ECO:0000313" key="3">
    <source>
        <dbReference type="Proteomes" id="UP001156831"/>
    </source>
</evidence>
<proteinExistence type="predicted"/>
<dbReference type="InterPro" id="IPR036515">
    <property type="entry name" value="Transposase_17_sf"/>
</dbReference>
<dbReference type="EMBL" id="JARXRN010000028">
    <property type="protein sequence ID" value="MDH5831517.1"/>
    <property type="molecule type" value="Genomic_DNA"/>
</dbReference>
<keyword evidence="3" id="KW-1185">Reference proteome</keyword>
<dbReference type="RefSeq" id="WP_280602481.1">
    <property type="nucleotide sequence ID" value="NZ_JARXRN010000028.1"/>
</dbReference>
<dbReference type="Proteomes" id="UP001156831">
    <property type="component" value="Unassembled WGS sequence"/>
</dbReference>
<accession>A0ABT6JLG9</accession>
<dbReference type="SUPFAM" id="SSF143422">
    <property type="entry name" value="Transposase IS200-like"/>
    <property type="match status" value="1"/>
</dbReference>
<dbReference type="NCBIfam" id="NF047646">
    <property type="entry name" value="REP_Tyr_transpos"/>
    <property type="match status" value="1"/>
</dbReference>
<dbReference type="PANTHER" id="PTHR36966">
    <property type="entry name" value="REP-ASSOCIATED TYROSINE TRANSPOSASE"/>
    <property type="match status" value="1"/>
</dbReference>
<reference evidence="2 3" key="1">
    <citation type="submission" date="2023-04" db="EMBL/GenBank/DDBJ databases">
        <title>Luteimonas sp. M1R5S18.</title>
        <authorList>
            <person name="Sun J.-Q."/>
        </authorList>
    </citation>
    <scope>NUCLEOTIDE SEQUENCE [LARGE SCALE GENOMIC DNA]</scope>
    <source>
        <strain evidence="2 3">M1R5S18</strain>
    </source>
</reference>
<dbReference type="Gene3D" id="3.30.70.1290">
    <property type="entry name" value="Transposase IS200-like"/>
    <property type="match status" value="1"/>
</dbReference>
<evidence type="ECO:0000313" key="2">
    <source>
        <dbReference type="EMBL" id="MDH5831517.1"/>
    </source>
</evidence>
<dbReference type="PANTHER" id="PTHR36966:SF1">
    <property type="entry name" value="REP-ASSOCIATED TYROSINE TRANSPOSASE"/>
    <property type="match status" value="1"/>
</dbReference>
<gene>
    <name evidence="2" type="ORF">QFW80_13425</name>
</gene>
<feature type="domain" description="Transposase IS200-like" evidence="1">
    <location>
        <begin position="21"/>
        <end position="132"/>
    </location>
</feature>
<dbReference type="InterPro" id="IPR002686">
    <property type="entry name" value="Transposase_17"/>
</dbReference>
<name>A0ABT6JLG9_9GAMM</name>